<organism evidence="1 2">
    <name type="scientific">Xanthomonas bonasiae</name>
    <dbReference type="NCBI Taxonomy" id="2810351"/>
    <lineage>
        <taxon>Bacteria</taxon>
        <taxon>Pseudomonadati</taxon>
        <taxon>Pseudomonadota</taxon>
        <taxon>Gammaproteobacteria</taxon>
        <taxon>Lysobacterales</taxon>
        <taxon>Lysobacteraceae</taxon>
        <taxon>Xanthomonas</taxon>
    </lineage>
</organism>
<sequence length="252" mass="27193">MRKRGVVIGLTIAAVSVIVVPVVWGLGQVEAGICPSTGVQMSNADLRARVLSGLIDIGLENIRVQDADHFRGGLGLRVAGPMSDREIAKALFDLKNGGNDFAGKFGAREVTQGASGHVESIREPFLLLNYSTYGGYTATRTASQDVISVNPSSLPAGTGWPGLVNRLRGFGIHYYRIQVRQFIYDCCTYKHGTRVHPAVPGSTTHYWETGKDGSVIIGNHDLGGVAYVSNCGEIMTRRNARGFTEVKWIKGE</sequence>
<comment type="caution">
    <text evidence="1">The sequence shown here is derived from an EMBL/GenBank/DDBJ whole genome shotgun (WGS) entry which is preliminary data.</text>
</comment>
<evidence type="ECO:0000313" key="2">
    <source>
        <dbReference type="Proteomes" id="UP000695802"/>
    </source>
</evidence>
<dbReference type="Proteomes" id="UP000695802">
    <property type="component" value="Unassembled WGS sequence"/>
</dbReference>
<reference evidence="1 2" key="1">
    <citation type="submission" date="2021-02" db="EMBL/GenBank/DDBJ databases">
        <title>Taxonomically Unique Crown Gall-Associated Xanthomonas Stains Have Deficiency in Virulence Repertories.</title>
        <authorList>
            <person name="Mafakheri H."/>
            <person name="Taghavi S.M."/>
            <person name="Dimkic I."/>
            <person name="Nemanja K."/>
            <person name="Osdaghi E."/>
        </authorList>
    </citation>
    <scope>NUCLEOTIDE SEQUENCE [LARGE SCALE GENOMIC DNA]</scope>
    <source>
        <strain evidence="1 2">FX4</strain>
    </source>
</reference>
<accession>A0ABS3B9G8</accession>
<dbReference type="RefSeq" id="WP_206231193.1">
    <property type="nucleotide sequence ID" value="NZ_JAFIWB010000046.1"/>
</dbReference>
<keyword evidence="2" id="KW-1185">Reference proteome</keyword>
<name>A0ABS3B9G8_9XANT</name>
<dbReference type="EMBL" id="JAFIWB010000046">
    <property type="protein sequence ID" value="MBN6104912.1"/>
    <property type="molecule type" value="Genomic_DNA"/>
</dbReference>
<evidence type="ECO:0000313" key="1">
    <source>
        <dbReference type="EMBL" id="MBN6104912.1"/>
    </source>
</evidence>
<protein>
    <submittedName>
        <fullName evidence="1">Uncharacterized protein</fullName>
    </submittedName>
</protein>
<proteinExistence type="predicted"/>
<gene>
    <name evidence="1" type="ORF">JR064_22435</name>
</gene>